<keyword evidence="2" id="KW-1133">Transmembrane helix</keyword>
<feature type="region of interest" description="Disordered" evidence="1">
    <location>
        <begin position="80"/>
        <end position="102"/>
    </location>
</feature>
<sequence length="457" mass="51469">MDFSILFDLYRSTFVRRIQDRFRYMLDDLNLATAVQAIDNFDSVLQDHLADVWTTLHLDQDIVSESLGQELERSFLRLSDQQGSNEEAAANDQARERQNGQMPRYRRTFAFDEYLAGRIRDVESQHRQSLHDLNEVYAEVVGVARELLPPAPWSPSATLNALSTVLDGIDVPIHQNVRVILYEKFIKDVLKHLDEACRAFQEALEKHRIESDTRITLAGPNALMAVLRGEGMEKKTVADVVAGGVSSTKRTKIDEGEAEVAGEPGEFEGGNSEVPWRRYYVRLLVYLVVTILLAIVAWQLGTWFAQQRDGSMAESGSRDRQQVDSTDQIEKAVMPESVSVGSAQEQPVQPPVVSDARMKRDVLRRIELVDFSWTLTPADHTMLFDFSIRNGSARRVSGIEVVCLQYSQEFELLEPLKAILPGAIEPNMTRTFTQIPVGLGNDQVGRVSCFIPDVSLE</sequence>
<evidence type="ECO:0000256" key="1">
    <source>
        <dbReference type="SAM" id="MobiDB-lite"/>
    </source>
</evidence>
<organism evidence="3 4">
    <name type="scientific">Methylocaldum szegediense</name>
    <dbReference type="NCBI Taxonomy" id="73780"/>
    <lineage>
        <taxon>Bacteria</taxon>
        <taxon>Pseudomonadati</taxon>
        <taxon>Pseudomonadota</taxon>
        <taxon>Gammaproteobacteria</taxon>
        <taxon>Methylococcales</taxon>
        <taxon>Methylococcaceae</taxon>
        <taxon>Methylocaldum</taxon>
    </lineage>
</organism>
<keyword evidence="2" id="KW-0472">Membrane</keyword>
<dbReference type="EMBL" id="OX458333">
    <property type="protein sequence ID" value="CAI8958300.1"/>
    <property type="molecule type" value="Genomic_DNA"/>
</dbReference>
<evidence type="ECO:0000313" key="4">
    <source>
        <dbReference type="Proteomes" id="UP001162030"/>
    </source>
</evidence>
<dbReference type="Proteomes" id="UP001162030">
    <property type="component" value="Chromosome"/>
</dbReference>
<gene>
    <name evidence="3" type="ORF">MSZNOR_4603</name>
</gene>
<keyword evidence="4" id="KW-1185">Reference proteome</keyword>
<evidence type="ECO:0000256" key="2">
    <source>
        <dbReference type="SAM" id="Phobius"/>
    </source>
</evidence>
<feature type="transmembrane region" description="Helical" evidence="2">
    <location>
        <begin position="283"/>
        <end position="305"/>
    </location>
</feature>
<proteinExistence type="predicted"/>
<accession>A0ABN8XEB0</accession>
<evidence type="ECO:0000313" key="3">
    <source>
        <dbReference type="EMBL" id="CAI8958300.1"/>
    </source>
</evidence>
<protein>
    <submittedName>
        <fullName evidence="3">Uncharacterized protein</fullName>
    </submittedName>
</protein>
<name>A0ABN8XEB0_9GAMM</name>
<keyword evidence="2" id="KW-0812">Transmembrane</keyword>
<reference evidence="3 4" key="1">
    <citation type="submission" date="2023-03" db="EMBL/GenBank/DDBJ databases">
        <authorList>
            <person name="Pearce D."/>
        </authorList>
    </citation>
    <scope>NUCLEOTIDE SEQUENCE [LARGE SCALE GENOMIC DNA]</scope>
    <source>
        <strain evidence="3">Msz</strain>
    </source>
</reference>